<evidence type="ECO:0000256" key="4">
    <source>
        <dbReference type="ARBA" id="ARBA00022553"/>
    </source>
</evidence>
<dbReference type="CDD" id="cd00075">
    <property type="entry name" value="HATPase"/>
    <property type="match status" value="1"/>
</dbReference>
<dbReference type="Proteomes" id="UP001209083">
    <property type="component" value="Chromosome"/>
</dbReference>
<dbReference type="PROSITE" id="PS50885">
    <property type="entry name" value="HAMP"/>
    <property type="match status" value="1"/>
</dbReference>
<dbReference type="CDD" id="cd06225">
    <property type="entry name" value="HAMP"/>
    <property type="match status" value="1"/>
</dbReference>
<evidence type="ECO:0000256" key="2">
    <source>
        <dbReference type="ARBA" id="ARBA00004236"/>
    </source>
</evidence>
<keyword evidence="4" id="KW-0597">Phosphoprotein</keyword>
<dbReference type="RefSeq" id="WP_349640291.1">
    <property type="nucleotide sequence ID" value="NZ_CP090958.1"/>
</dbReference>
<evidence type="ECO:0000259" key="13">
    <source>
        <dbReference type="PROSITE" id="PS50885"/>
    </source>
</evidence>
<keyword evidence="15" id="KW-1185">Reference proteome</keyword>
<feature type="domain" description="Histidine kinase" evidence="12">
    <location>
        <begin position="270"/>
        <end position="481"/>
    </location>
</feature>
<keyword evidence="7 14" id="KW-0418">Kinase</keyword>
<dbReference type="EC" id="2.7.13.3" evidence="3"/>
<evidence type="ECO:0000256" key="1">
    <source>
        <dbReference type="ARBA" id="ARBA00000085"/>
    </source>
</evidence>
<dbReference type="PANTHER" id="PTHR45436">
    <property type="entry name" value="SENSOR HISTIDINE KINASE YKOH"/>
    <property type="match status" value="1"/>
</dbReference>
<dbReference type="InterPro" id="IPR003660">
    <property type="entry name" value="HAMP_dom"/>
</dbReference>
<dbReference type="SMART" id="SM00388">
    <property type="entry name" value="HisKA"/>
    <property type="match status" value="1"/>
</dbReference>
<dbReference type="CDD" id="cd00082">
    <property type="entry name" value="HisKA"/>
    <property type="match status" value="1"/>
</dbReference>
<dbReference type="Gene3D" id="6.10.340.10">
    <property type="match status" value="1"/>
</dbReference>
<dbReference type="SUPFAM" id="SSF47384">
    <property type="entry name" value="Homodimeric domain of signal transducing histidine kinase"/>
    <property type="match status" value="1"/>
</dbReference>
<dbReference type="InterPro" id="IPR003661">
    <property type="entry name" value="HisK_dim/P_dom"/>
</dbReference>
<dbReference type="SUPFAM" id="SSF55874">
    <property type="entry name" value="ATPase domain of HSP90 chaperone/DNA topoisomerase II/histidine kinase"/>
    <property type="match status" value="1"/>
</dbReference>
<sequence length="487" mass="52922">MPNATISRLRSESRTVRARMLAAMLAFMTAGLIIAGSVSYSLQLAALNERVNSDLLQEIDELRRVSERGVVTNAGVSPHITVDSLLKTAMQSGIPAGYESFVAIIDGKVRYLPAGQHDIDLGDGRIVRAVLDQASPDRIVTTDTRAAGETVRLAIVPATVEGDQAQGYYVIGNAIGAQRSNIYRAAQTYALVSLATVALSGLVGAVLIGRLLRPIKRLREATEQASLEDLTRRVEVPDSGDDVAQLAGRFNMMLDRLELGFKEQRRFLDDAGHELRTPLTIVRGHLEVLAVDDPEDVRQTRHLVLDELDRMQRLVHDLLLLAKARRPDFIKPGPVDLEQLVVDVHDRVRLLARRDWTFDQRAGAIIVADRERLTQALIQLAANAVKFTGAGDTIALGSAVDETEATVRLWVRDSGPGIEADDRERIFERFGRAKDVGRGVEGSGLGLSIVSAIADAHGGAVELDSVPGQGATFILVIPMHTLGKQKS</sequence>
<dbReference type="InterPro" id="IPR004358">
    <property type="entry name" value="Sig_transdc_His_kin-like_C"/>
</dbReference>
<dbReference type="Gene3D" id="1.10.287.130">
    <property type="match status" value="1"/>
</dbReference>
<keyword evidence="6 11" id="KW-0812">Transmembrane</keyword>
<dbReference type="Gene3D" id="3.30.565.10">
    <property type="entry name" value="Histidine kinase-like ATPase, C-terminal domain"/>
    <property type="match status" value="1"/>
</dbReference>
<gene>
    <name evidence="14" type="ORF">LWF01_06850</name>
</gene>
<dbReference type="InterPro" id="IPR036097">
    <property type="entry name" value="HisK_dim/P_sf"/>
</dbReference>
<feature type="domain" description="HAMP" evidence="13">
    <location>
        <begin position="209"/>
        <end position="262"/>
    </location>
</feature>
<dbReference type="Pfam" id="PF00512">
    <property type="entry name" value="HisKA"/>
    <property type="match status" value="1"/>
</dbReference>
<evidence type="ECO:0000256" key="5">
    <source>
        <dbReference type="ARBA" id="ARBA00022679"/>
    </source>
</evidence>
<keyword evidence="9" id="KW-0902">Two-component regulatory system</keyword>
<evidence type="ECO:0000256" key="10">
    <source>
        <dbReference type="ARBA" id="ARBA00023136"/>
    </source>
</evidence>
<dbReference type="EMBL" id="CP090958">
    <property type="protein sequence ID" value="WGW13468.1"/>
    <property type="molecule type" value="Genomic_DNA"/>
</dbReference>
<dbReference type="InterPro" id="IPR003594">
    <property type="entry name" value="HATPase_dom"/>
</dbReference>
<dbReference type="SMART" id="SM00387">
    <property type="entry name" value="HATPase_c"/>
    <property type="match status" value="1"/>
</dbReference>
<dbReference type="PRINTS" id="PR00344">
    <property type="entry name" value="BCTRLSENSOR"/>
</dbReference>
<keyword evidence="10 11" id="KW-0472">Membrane</keyword>
<dbReference type="PANTHER" id="PTHR45436:SF5">
    <property type="entry name" value="SENSOR HISTIDINE KINASE TRCS"/>
    <property type="match status" value="1"/>
</dbReference>
<proteinExistence type="predicted"/>
<dbReference type="Pfam" id="PF02518">
    <property type="entry name" value="HATPase_c"/>
    <property type="match status" value="1"/>
</dbReference>
<protein>
    <recommendedName>
        <fullName evidence="3">histidine kinase</fullName>
        <ecNumber evidence="3">2.7.13.3</ecNumber>
    </recommendedName>
</protein>
<dbReference type="SUPFAM" id="SSF158472">
    <property type="entry name" value="HAMP domain-like"/>
    <property type="match status" value="1"/>
</dbReference>
<comment type="subcellular location">
    <subcellularLocation>
        <location evidence="2">Cell membrane</location>
    </subcellularLocation>
</comment>
<organism evidence="14 15">
    <name type="scientific">Saxibacter everestensis</name>
    <dbReference type="NCBI Taxonomy" id="2909229"/>
    <lineage>
        <taxon>Bacteria</taxon>
        <taxon>Bacillati</taxon>
        <taxon>Actinomycetota</taxon>
        <taxon>Actinomycetes</taxon>
        <taxon>Micrococcales</taxon>
        <taxon>Brevibacteriaceae</taxon>
        <taxon>Saxibacter</taxon>
    </lineage>
</organism>
<dbReference type="PROSITE" id="PS50109">
    <property type="entry name" value="HIS_KIN"/>
    <property type="match status" value="1"/>
</dbReference>
<evidence type="ECO:0000256" key="11">
    <source>
        <dbReference type="SAM" id="Phobius"/>
    </source>
</evidence>
<keyword evidence="8 11" id="KW-1133">Transmembrane helix</keyword>
<dbReference type="InterPro" id="IPR050428">
    <property type="entry name" value="TCS_sensor_his_kinase"/>
</dbReference>
<keyword evidence="5" id="KW-0808">Transferase</keyword>
<dbReference type="Pfam" id="PF00672">
    <property type="entry name" value="HAMP"/>
    <property type="match status" value="1"/>
</dbReference>
<evidence type="ECO:0000256" key="6">
    <source>
        <dbReference type="ARBA" id="ARBA00022692"/>
    </source>
</evidence>
<evidence type="ECO:0000256" key="7">
    <source>
        <dbReference type="ARBA" id="ARBA00022777"/>
    </source>
</evidence>
<evidence type="ECO:0000256" key="3">
    <source>
        <dbReference type="ARBA" id="ARBA00012438"/>
    </source>
</evidence>
<evidence type="ECO:0000256" key="8">
    <source>
        <dbReference type="ARBA" id="ARBA00022989"/>
    </source>
</evidence>
<feature type="transmembrane region" description="Helical" evidence="11">
    <location>
        <begin position="21"/>
        <end position="42"/>
    </location>
</feature>
<comment type="catalytic activity">
    <reaction evidence="1">
        <text>ATP + protein L-histidine = ADP + protein N-phospho-L-histidine.</text>
        <dbReference type="EC" id="2.7.13.3"/>
    </reaction>
</comment>
<evidence type="ECO:0000313" key="14">
    <source>
        <dbReference type="EMBL" id="WGW13468.1"/>
    </source>
</evidence>
<evidence type="ECO:0000256" key="9">
    <source>
        <dbReference type="ARBA" id="ARBA00023012"/>
    </source>
</evidence>
<name>A0ABY8QWU8_9MICO</name>
<dbReference type="InterPro" id="IPR005467">
    <property type="entry name" value="His_kinase_dom"/>
</dbReference>
<dbReference type="InterPro" id="IPR036890">
    <property type="entry name" value="HATPase_C_sf"/>
</dbReference>
<feature type="transmembrane region" description="Helical" evidence="11">
    <location>
        <begin position="189"/>
        <end position="209"/>
    </location>
</feature>
<dbReference type="SMART" id="SM00304">
    <property type="entry name" value="HAMP"/>
    <property type="match status" value="1"/>
</dbReference>
<dbReference type="GO" id="GO:0016301">
    <property type="term" value="F:kinase activity"/>
    <property type="evidence" value="ECO:0007669"/>
    <property type="project" value="UniProtKB-KW"/>
</dbReference>
<evidence type="ECO:0000259" key="12">
    <source>
        <dbReference type="PROSITE" id="PS50109"/>
    </source>
</evidence>
<evidence type="ECO:0000313" key="15">
    <source>
        <dbReference type="Proteomes" id="UP001209083"/>
    </source>
</evidence>
<accession>A0ABY8QWU8</accession>
<reference evidence="14 15" key="1">
    <citation type="submission" date="2023-05" db="EMBL/GenBank/DDBJ databases">
        <title>Lithophilousrod everest ZFBP1038 complete genpme.</title>
        <authorList>
            <person name="Tian M."/>
        </authorList>
    </citation>
    <scope>NUCLEOTIDE SEQUENCE [LARGE SCALE GENOMIC DNA]</scope>
    <source>
        <strain evidence="14 15">ZFBP1038</strain>
    </source>
</reference>